<keyword evidence="5" id="KW-0328">Glycosyltransferase</keyword>
<evidence type="ECO:0000256" key="2">
    <source>
        <dbReference type="ARBA" id="ARBA00004922"/>
    </source>
</evidence>
<dbReference type="SMART" id="SM00472">
    <property type="entry name" value="MIR"/>
    <property type="match status" value="3"/>
</dbReference>
<evidence type="ECO:0000256" key="6">
    <source>
        <dbReference type="ARBA" id="ARBA00022679"/>
    </source>
</evidence>
<dbReference type="Gene3D" id="2.80.10.50">
    <property type="match status" value="1"/>
</dbReference>
<comment type="similarity">
    <text evidence="3">Belongs to the glycosyltransferase 39 family.</text>
</comment>
<comment type="subcellular location">
    <subcellularLocation>
        <location evidence="1">Endoplasmic reticulum membrane</location>
        <topology evidence="1">Multi-pass membrane protein</topology>
    </subcellularLocation>
</comment>
<evidence type="ECO:0000256" key="9">
    <source>
        <dbReference type="ARBA" id="ARBA00022824"/>
    </source>
</evidence>
<feature type="domain" description="MIR" evidence="17">
    <location>
        <begin position="510"/>
        <end position="566"/>
    </location>
</feature>
<dbReference type="AlphaFoldDB" id="A0AAV4C284"/>
<dbReference type="PANTHER" id="PTHR10050">
    <property type="entry name" value="DOLICHYL-PHOSPHATE-MANNOSE--PROTEIN MANNOSYLTRANSFERASE"/>
    <property type="match status" value="1"/>
</dbReference>
<dbReference type="GO" id="GO:0004169">
    <property type="term" value="F:dolichyl-phosphate-mannose-protein mannosyltransferase activity"/>
    <property type="evidence" value="ECO:0007669"/>
    <property type="project" value="UniProtKB-EC"/>
</dbReference>
<name>A0AAV4C284_9GAST</name>
<evidence type="ECO:0000256" key="11">
    <source>
        <dbReference type="ARBA" id="ARBA00023136"/>
    </source>
</evidence>
<dbReference type="CDD" id="cd23282">
    <property type="entry name" value="beta-trefoil_MIR_POMT2"/>
    <property type="match status" value="1"/>
</dbReference>
<organism evidence="18 19">
    <name type="scientific">Plakobranchus ocellatus</name>
    <dbReference type="NCBI Taxonomy" id="259542"/>
    <lineage>
        <taxon>Eukaryota</taxon>
        <taxon>Metazoa</taxon>
        <taxon>Spiralia</taxon>
        <taxon>Lophotrochozoa</taxon>
        <taxon>Mollusca</taxon>
        <taxon>Gastropoda</taxon>
        <taxon>Heterobranchia</taxon>
        <taxon>Euthyneura</taxon>
        <taxon>Panpulmonata</taxon>
        <taxon>Sacoglossa</taxon>
        <taxon>Placobranchoidea</taxon>
        <taxon>Plakobranchidae</taxon>
        <taxon>Plakobranchus</taxon>
    </lineage>
</organism>
<evidence type="ECO:0000256" key="14">
    <source>
        <dbReference type="ARBA" id="ARBA00045102"/>
    </source>
</evidence>
<feature type="domain" description="MIR" evidence="17">
    <location>
        <begin position="571"/>
        <end position="627"/>
    </location>
</feature>
<proteinExistence type="inferred from homology"/>
<protein>
    <recommendedName>
        <fullName evidence="12">Protein O-mannosyl-transferase 2</fullName>
        <ecNumber evidence="4">2.4.1.109</ecNumber>
    </recommendedName>
</protein>
<comment type="pathway">
    <text evidence="2">Protein modification; protein glycosylation.</text>
</comment>
<evidence type="ECO:0000256" key="15">
    <source>
        <dbReference type="SAM" id="MobiDB-lite"/>
    </source>
</evidence>
<comment type="catalytic activity">
    <reaction evidence="13">
        <text>a di-trans,poly-cis-dolichyl beta-D-mannosyl phosphate + L-threonyl-[protein] = 3-O-(alpha-D-mannosyl)-L-threonyl-[protein] + a di-trans,poly-cis-dolichyl phosphate + H(+)</text>
        <dbReference type="Rhea" id="RHEA:53396"/>
        <dbReference type="Rhea" id="RHEA-COMP:11060"/>
        <dbReference type="Rhea" id="RHEA-COMP:13547"/>
        <dbReference type="Rhea" id="RHEA-COMP:19498"/>
        <dbReference type="Rhea" id="RHEA-COMP:19501"/>
        <dbReference type="ChEBI" id="CHEBI:15378"/>
        <dbReference type="ChEBI" id="CHEBI:30013"/>
        <dbReference type="ChEBI" id="CHEBI:57683"/>
        <dbReference type="ChEBI" id="CHEBI:58211"/>
        <dbReference type="ChEBI" id="CHEBI:137323"/>
        <dbReference type="EC" id="2.4.1.109"/>
    </reaction>
</comment>
<evidence type="ECO:0000256" key="5">
    <source>
        <dbReference type="ARBA" id="ARBA00022676"/>
    </source>
</evidence>
<dbReference type="EC" id="2.4.1.109" evidence="4"/>
<evidence type="ECO:0000256" key="13">
    <source>
        <dbReference type="ARBA" id="ARBA00045085"/>
    </source>
</evidence>
<keyword evidence="6" id="KW-0808">Transferase</keyword>
<dbReference type="InterPro" id="IPR027005">
    <property type="entry name" value="PMT-like"/>
</dbReference>
<feature type="compositionally biased region" description="Acidic residues" evidence="15">
    <location>
        <begin position="713"/>
        <end position="729"/>
    </location>
</feature>
<feature type="transmembrane region" description="Helical" evidence="16">
    <location>
        <begin position="248"/>
        <end position="264"/>
    </location>
</feature>
<evidence type="ECO:0000256" key="7">
    <source>
        <dbReference type="ARBA" id="ARBA00022692"/>
    </source>
</evidence>
<dbReference type="Proteomes" id="UP000735302">
    <property type="component" value="Unassembled WGS sequence"/>
</dbReference>
<evidence type="ECO:0000256" key="12">
    <source>
        <dbReference type="ARBA" id="ARBA00039583"/>
    </source>
</evidence>
<dbReference type="Pfam" id="PF02815">
    <property type="entry name" value="MIR"/>
    <property type="match status" value="1"/>
</dbReference>
<feature type="region of interest" description="Disordered" evidence="15">
    <location>
        <begin position="102"/>
        <end position="128"/>
    </location>
</feature>
<evidence type="ECO:0000256" key="16">
    <source>
        <dbReference type="SAM" id="Phobius"/>
    </source>
</evidence>
<dbReference type="InterPro" id="IPR003342">
    <property type="entry name" value="ArnT-like_N"/>
</dbReference>
<dbReference type="SUPFAM" id="SSF82109">
    <property type="entry name" value="MIR domain"/>
    <property type="match status" value="1"/>
</dbReference>
<dbReference type="Pfam" id="PF02366">
    <property type="entry name" value="PMT"/>
    <property type="match status" value="1"/>
</dbReference>
<evidence type="ECO:0000259" key="17">
    <source>
        <dbReference type="PROSITE" id="PS50919"/>
    </source>
</evidence>
<keyword evidence="8" id="KW-0677">Repeat</keyword>
<reference evidence="18 19" key="1">
    <citation type="journal article" date="2021" name="Elife">
        <title>Chloroplast acquisition without the gene transfer in kleptoplastic sea slugs, Plakobranchus ocellatus.</title>
        <authorList>
            <person name="Maeda T."/>
            <person name="Takahashi S."/>
            <person name="Yoshida T."/>
            <person name="Shimamura S."/>
            <person name="Takaki Y."/>
            <person name="Nagai Y."/>
            <person name="Toyoda A."/>
            <person name="Suzuki Y."/>
            <person name="Arimoto A."/>
            <person name="Ishii H."/>
            <person name="Satoh N."/>
            <person name="Nishiyama T."/>
            <person name="Hasebe M."/>
            <person name="Maruyama T."/>
            <person name="Minagawa J."/>
            <person name="Obokata J."/>
            <person name="Shigenobu S."/>
        </authorList>
    </citation>
    <scope>NUCLEOTIDE SEQUENCE [LARGE SCALE GENOMIC DNA]</scope>
</reference>
<comment type="catalytic activity">
    <reaction evidence="14">
        <text>a di-trans,poly-cis-dolichyl beta-D-mannosyl phosphate + L-seryl-[protein] = 3-O-(alpha-D-mannosyl)-L-seryl-[protein] + a di-trans,poly-cis-dolichyl phosphate + H(+)</text>
        <dbReference type="Rhea" id="RHEA:17377"/>
        <dbReference type="Rhea" id="RHEA-COMP:9863"/>
        <dbReference type="Rhea" id="RHEA-COMP:13546"/>
        <dbReference type="Rhea" id="RHEA-COMP:19498"/>
        <dbReference type="Rhea" id="RHEA-COMP:19501"/>
        <dbReference type="ChEBI" id="CHEBI:15378"/>
        <dbReference type="ChEBI" id="CHEBI:29999"/>
        <dbReference type="ChEBI" id="CHEBI:57683"/>
        <dbReference type="ChEBI" id="CHEBI:58211"/>
        <dbReference type="ChEBI" id="CHEBI:137321"/>
        <dbReference type="EC" id="2.4.1.109"/>
    </reaction>
</comment>
<sequence length="807" mass="91219">MNENFAVDKSPSDSSVDVKPSSFIKAISDKKLQLSKTKPHNQILAKNFKSSAFLPGDQTCHGLHIFSGGKMEKSVSKVKLSIDDTFSENLVQQQVRHRKCYNKPSQFNDPGHAEQKSVKDGGGNSLRDFTVEKPNVLKKKQLPDQEEGEKQCSYDNNTNKESKMYYLCWIVLTLLSLLTRLHNIKIPSHVCWDETHFGKMGSWYINRTFFFDVHPPLGKMLIGIAGLATGYDGSFSFEKPGDPYGDTNYVGMRIFCAVLGAFLVPLAYQSIWLLTHSVLAALLSGTIILLDTGTLTLSRHILLDPILMFFIMLAVYSCLKALSYKERPFSKMWWLWMSATGLSLACAIGVKFVGLFIVLFVGYTTAADLWMLLGDLSLSMTQLLVHLSARALCLISLPLSAYFIFFAIHFQILNHSGSGDGFFSSAFQSQLIGNRLYNISMPQYVAFGSEITLKQWRAGGAYLHSHSHLYPEDHPPRQQQVTTYSHKDENNFWRIKPADSELTGEDFEAVTYVHSGDLVRLEHIMTGRNLHSHKELAPLTKRDYQVSGYGQNGSGDANDIWKVEVDGASMGGRIQTVRSKIRFIHYNIGCLLHSHDKKLPKWGWEQMEVTCQTDMRDTTSAWNVEEVVDARLSNVSFDVYSPSFLEKFAESHAVMTQGNSGLKPKEGEITSQPWQWPLNYRIFISFINKMAKIRDSDIFGMLDISDSEVEEWLDSNDESFEPDSDDLDLDPVCPPLQEQRQNDVPQQVEREHDRDTGPTTPVPAFKPANPSGIILDEITRAGYRKFLRPVDFFCLFFTLDLVERLCG</sequence>
<dbReference type="InterPro" id="IPR016093">
    <property type="entry name" value="MIR_motif"/>
</dbReference>
<evidence type="ECO:0000313" key="19">
    <source>
        <dbReference type="Proteomes" id="UP000735302"/>
    </source>
</evidence>
<feature type="transmembrane region" description="Helical" evidence="16">
    <location>
        <begin position="302"/>
        <end position="322"/>
    </location>
</feature>
<feature type="domain" description="MIR" evidence="17">
    <location>
        <begin position="442"/>
        <end position="498"/>
    </location>
</feature>
<feature type="transmembrane region" description="Helical" evidence="16">
    <location>
        <begin position="334"/>
        <end position="363"/>
    </location>
</feature>
<keyword evidence="19" id="KW-1185">Reference proteome</keyword>
<feature type="transmembrane region" description="Helical" evidence="16">
    <location>
        <begin position="164"/>
        <end position="181"/>
    </location>
</feature>
<accession>A0AAV4C284</accession>
<dbReference type="EMBL" id="BLXT01005778">
    <property type="protein sequence ID" value="GFO26018.1"/>
    <property type="molecule type" value="Genomic_DNA"/>
</dbReference>
<evidence type="ECO:0000256" key="10">
    <source>
        <dbReference type="ARBA" id="ARBA00022989"/>
    </source>
</evidence>
<dbReference type="GO" id="GO:0005789">
    <property type="term" value="C:endoplasmic reticulum membrane"/>
    <property type="evidence" value="ECO:0007669"/>
    <property type="project" value="UniProtKB-SubCell"/>
</dbReference>
<dbReference type="InterPro" id="IPR036300">
    <property type="entry name" value="MIR_dom_sf"/>
</dbReference>
<evidence type="ECO:0000256" key="4">
    <source>
        <dbReference type="ARBA" id="ARBA00012839"/>
    </source>
</evidence>
<keyword evidence="7 16" id="KW-0812">Transmembrane</keyword>
<keyword evidence="11 16" id="KW-0472">Membrane</keyword>
<keyword evidence="10 16" id="KW-1133">Transmembrane helix</keyword>
<feature type="transmembrane region" description="Helical" evidence="16">
    <location>
        <begin position="271"/>
        <end position="290"/>
    </location>
</feature>
<evidence type="ECO:0000256" key="3">
    <source>
        <dbReference type="ARBA" id="ARBA00007222"/>
    </source>
</evidence>
<feature type="transmembrane region" description="Helical" evidence="16">
    <location>
        <begin position="383"/>
        <end position="408"/>
    </location>
</feature>
<keyword evidence="9" id="KW-0256">Endoplasmic reticulum</keyword>
<feature type="region of interest" description="Disordered" evidence="15">
    <location>
        <begin position="713"/>
        <end position="766"/>
    </location>
</feature>
<dbReference type="PROSITE" id="PS50919">
    <property type="entry name" value="MIR"/>
    <property type="match status" value="3"/>
</dbReference>
<dbReference type="PANTHER" id="PTHR10050:SF46">
    <property type="entry name" value="PROTEIN O-MANNOSYL-TRANSFERASE 2"/>
    <property type="match status" value="1"/>
</dbReference>
<comment type="caution">
    <text evidence="18">The sequence shown here is derived from an EMBL/GenBank/DDBJ whole genome shotgun (WGS) entry which is preliminary data.</text>
</comment>
<evidence type="ECO:0000313" key="18">
    <source>
        <dbReference type="EMBL" id="GFO26018.1"/>
    </source>
</evidence>
<evidence type="ECO:0000256" key="1">
    <source>
        <dbReference type="ARBA" id="ARBA00004477"/>
    </source>
</evidence>
<gene>
    <name evidence="18" type="ORF">PoB_005252300</name>
</gene>
<evidence type="ECO:0000256" key="8">
    <source>
        <dbReference type="ARBA" id="ARBA00022737"/>
    </source>
</evidence>